<feature type="repeat" description="TPR" evidence="5">
    <location>
        <begin position="113"/>
        <end position="146"/>
    </location>
</feature>
<reference evidence="8 9" key="1">
    <citation type="journal article" date="2018" name="G3 (Bethesda)">
        <title>Phylogenetic and Phylogenomic Definition of Rhizopus Species.</title>
        <authorList>
            <person name="Gryganskyi A.P."/>
            <person name="Golan J."/>
            <person name="Dolatabadi S."/>
            <person name="Mondo S."/>
            <person name="Robb S."/>
            <person name="Idnurm A."/>
            <person name="Muszewska A."/>
            <person name="Steczkiewicz K."/>
            <person name="Masonjones S."/>
            <person name="Liao H.L."/>
            <person name="Gajdeczka M.T."/>
            <person name="Anike F."/>
            <person name="Vuek A."/>
            <person name="Anishchenko I.M."/>
            <person name="Voigt K."/>
            <person name="de Hoog G.S."/>
            <person name="Smith M.E."/>
            <person name="Heitman J."/>
            <person name="Vilgalys R."/>
            <person name="Stajich J.E."/>
        </authorList>
    </citation>
    <scope>NUCLEOTIDE SEQUENCE [LARGE SCALE GENOMIC DNA]</scope>
    <source>
        <strain evidence="8 9">LSU 92-RS-03</strain>
    </source>
</reference>
<dbReference type="Pfam" id="PF13877">
    <property type="entry name" value="RPAP3_C"/>
    <property type="match status" value="1"/>
</dbReference>
<dbReference type="GO" id="GO:0101031">
    <property type="term" value="C:protein folding chaperone complex"/>
    <property type="evidence" value="ECO:0007669"/>
    <property type="project" value="TreeGrafter"/>
</dbReference>
<dbReference type="Gene3D" id="1.25.40.10">
    <property type="entry name" value="Tetratricopeptide repeat domain"/>
    <property type="match status" value="1"/>
</dbReference>
<evidence type="ECO:0000256" key="5">
    <source>
        <dbReference type="PROSITE-ProRule" id="PRU00339"/>
    </source>
</evidence>
<accession>A0A367J2X0</accession>
<dbReference type="Proteomes" id="UP000253551">
    <property type="component" value="Unassembled WGS sequence"/>
</dbReference>
<dbReference type="InterPro" id="IPR051966">
    <property type="entry name" value="RPAP3"/>
</dbReference>
<proteinExistence type="inferred from homology"/>
<dbReference type="InterPro" id="IPR019734">
    <property type="entry name" value="TPR_rpt"/>
</dbReference>
<dbReference type="SMART" id="SM00028">
    <property type="entry name" value="TPR"/>
    <property type="match status" value="3"/>
</dbReference>
<evidence type="ECO:0000256" key="4">
    <source>
        <dbReference type="ARBA" id="ARBA00040133"/>
    </source>
</evidence>
<feature type="compositionally biased region" description="Low complexity" evidence="6">
    <location>
        <begin position="227"/>
        <end position="244"/>
    </location>
</feature>
<keyword evidence="2 5" id="KW-0802">TPR repeat</keyword>
<dbReference type="InterPro" id="IPR011990">
    <property type="entry name" value="TPR-like_helical_dom_sf"/>
</dbReference>
<dbReference type="PANTHER" id="PTHR46423">
    <property type="entry name" value="RNA POLYMERASE II-ASSOCIATED PROTEIN 3"/>
    <property type="match status" value="1"/>
</dbReference>
<dbReference type="AlphaFoldDB" id="A0A367J2X0"/>
<dbReference type="InterPro" id="IPR025986">
    <property type="entry name" value="RPAP3-like_C"/>
</dbReference>
<gene>
    <name evidence="8" type="primary">RPAP3</name>
    <name evidence="8" type="ORF">CU098_005762</name>
</gene>
<dbReference type="Pfam" id="PF07719">
    <property type="entry name" value="TPR_2"/>
    <property type="match status" value="1"/>
</dbReference>
<dbReference type="EMBL" id="PJQM01004494">
    <property type="protein sequence ID" value="RCH84266.1"/>
    <property type="molecule type" value="Genomic_DNA"/>
</dbReference>
<dbReference type="PANTHER" id="PTHR46423:SF1">
    <property type="entry name" value="RNA POLYMERASE II-ASSOCIATED PROTEIN 3"/>
    <property type="match status" value="1"/>
</dbReference>
<dbReference type="STRING" id="4846.A0A367J2X0"/>
<dbReference type="SUPFAM" id="SSF48452">
    <property type="entry name" value="TPR-like"/>
    <property type="match status" value="1"/>
</dbReference>
<evidence type="ECO:0000259" key="7">
    <source>
        <dbReference type="Pfam" id="PF13877"/>
    </source>
</evidence>
<keyword evidence="1" id="KW-0677">Repeat</keyword>
<evidence type="ECO:0000256" key="3">
    <source>
        <dbReference type="ARBA" id="ARBA00038275"/>
    </source>
</evidence>
<feature type="region of interest" description="Disordered" evidence="6">
    <location>
        <begin position="198"/>
        <end position="271"/>
    </location>
</feature>
<keyword evidence="9" id="KW-1185">Reference proteome</keyword>
<dbReference type="InterPro" id="IPR013105">
    <property type="entry name" value="TPR_2"/>
</dbReference>
<feature type="region of interest" description="Disordered" evidence="6">
    <location>
        <begin position="293"/>
        <end position="313"/>
    </location>
</feature>
<comment type="similarity">
    <text evidence="3">Belongs to the RPAP3 family.</text>
</comment>
<evidence type="ECO:0000313" key="9">
    <source>
        <dbReference type="Proteomes" id="UP000253551"/>
    </source>
</evidence>
<evidence type="ECO:0000313" key="8">
    <source>
        <dbReference type="EMBL" id="RCH84266.1"/>
    </source>
</evidence>
<evidence type="ECO:0000256" key="2">
    <source>
        <dbReference type="ARBA" id="ARBA00022803"/>
    </source>
</evidence>
<evidence type="ECO:0000256" key="6">
    <source>
        <dbReference type="SAM" id="MobiDB-lite"/>
    </source>
</evidence>
<feature type="region of interest" description="Disordered" evidence="6">
    <location>
        <begin position="13"/>
        <end position="39"/>
    </location>
</feature>
<comment type="caution">
    <text evidence="8">The sequence shown here is derived from an EMBL/GenBank/DDBJ whole genome shotgun (WGS) entry which is preliminary data.</text>
</comment>
<organism evidence="8 9">
    <name type="scientific">Rhizopus stolonifer</name>
    <name type="common">Rhizopus nigricans</name>
    <dbReference type="NCBI Taxonomy" id="4846"/>
    <lineage>
        <taxon>Eukaryota</taxon>
        <taxon>Fungi</taxon>
        <taxon>Fungi incertae sedis</taxon>
        <taxon>Mucoromycota</taxon>
        <taxon>Mucoromycotina</taxon>
        <taxon>Mucoromycetes</taxon>
        <taxon>Mucorales</taxon>
        <taxon>Mucorineae</taxon>
        <taxon>Rhizopodaceae</taxon>
        <taxon>Rhizopus</taxon>
    </lineage>
</organism>
<feature type="compositionally biased region" description="Polar residues" evidence="6">
    <location>
        <begin position="245"/>
        <end position="268"/>
    </location>
</feature>
<sequence>EIPILRRLTKLEMDGQSPKGLDAMTQDSKQKNSSNRRKPTYIAKAEAEKIKGNEFFVKKDFHKAKQFYTSAIEINPTVSVYYVNRSMTLLKLKDYMAAERDATKGIELDSKSTKGYWRRSNALQNLGRLDEAKRDLNTALKLEPNNKAISADLKKLEATQFEKEHKLVEKKAAEQQKRLIPINVINRAFDIEELKSTTKKKPAKKENVPSPSTSSSIKKDVSTDVASSNSLNNTHTSSIHTSNTPKNSMLTNDKPVNNTPAKTVPTNHTPVKETPVKEVPVIIKRTNNTPVNDILTLSKPASNTPTLAKPKNNAPIEDIPTIIKPTKEAPVFTEPSSAKSNFLDFAVSHDEPKKEPLAGDEPFLFRQSSPKKTPKIEIIDSSAPKEIVKEDVASEPVKALSFKFSVPRTNFEFERDWKTCKARGDDLLYQYFQNIPPSSFSQLFKSSLESKYFEDMIQILSTQYAQKNTPQDIFNVLEGLSGVKRLDMLVMFLSKKQEQDLKALFEKAKLSNVATDKLANIAKKYTIRI</sequence>
<feature type="repeat" description="TPR" evidence="5">
    <location>
        <begin position="45"/>
        <end position="78"/>
    </location>
</feature>
<dbReference type="OrthoDB" id="629492at2759"/>
<evidence type="ECO:0000256" key="1">
    <source>
        <dbReference type="ARBA" id="ARBA00022737"/>
    </source>
</evidence>
<feature type="non-terminal residue" evidence="8">
    <location>
        <position position="1"/>
    </location>
</feature>
<feature type="domain" description="RNA-polymerase II-associated protein 3-like C-terminal" evidence="7">
    <location>
        <begin position="407"/>
        <end position="497"/>
    </location>
</feature>
<protein>
    <recommendedName>
        <fullName evidence="4">RNA polymerase II-associated protein 3</fullName>
    </recommendedName>
</protein>
<dbReference type="PROSITE" id="PS50005">
    <property type="entry name" value="TPR"/>
    <property type="match status" value="2"/>
</dbReference>
<name>A0A367J2X0_RHIST</name>